<comment type="caution">
    <text evidence="2">The sequence shown here is derived from an EMBL/GenBank/DDBJ whole genome shotgun (WGS) entry which is preliminary data.</text>
</comment>
<dbReference type="InterPro" id="IPR029063">
    <property type="entry name" value="SAM-dependent_MTases_sf"/>
</dbReference>
<dbReference type="CDD" id="cd02440">
    <property type="entry name" value="AdoMet_MTases"/>
    <property type="match status" value="1"/>
</dbReference>
<dbReference type="AlphaFoldDB" id="A0A0F9NSN6"/>
<protein>
    <recommendedName>
        <fullName evidence="1">Methyltransferase type 11 domain-containing protein</fullName>
    </recommendedName>
</protein>
<accession>A0A0F9NSN6</accession>
<dbReference type="GO" id="GO:0008757">
    <property type="term" value="F:S-adenosylmethionine-dependent methyltransferase activity"/>
    <property type="evidence" value="ECO:0007669"/>
    <property type="project" value="InterPro"/>
</dbReference>
<evidence type="ECO:0000313" key="2">
    <source>
        <dbReference type="EMBL" id="KKN22540.1"/>
    </source>
</evidence>
<proteinExistence type="predicted"/>
<feature type="domain" description="Methyltransferase type 11" evidence="1">
    <location>
        <begin position="82"/>
        <end position="175"/>
    </location>
</feature>
<dbReference type="Pfam" id="PF08241">
    <property type="entry name" value="Methyltransf_11"/>
    <property type="match status" value="1"/>
</dbReference>
<organism evidence="2">
    <name type="scientific">marine sediment metagenome</name>
    <dbReference type="NCBI Taxonomy" id="412755"/>
    <lineage>
        <taxon>unclassified sequences</taxon>
        <taxon>metagenomes</taxon>
        <taxon>ecological metagenomes</taxon>
    </lineage>
</organism>
<dbReference type="EMBL" id="LAZR01003051">
    <property type="protein sequence ID" value="KKN22540.1"/>
    <property type="molecule type" value="Genomic_DNA"/>
</dbReference>
<evidence type="ECO:0000259" key="1">
    <source>
        <dbReference type="Pfam" id="PF08241"/>
    </source>
</evidence>
<name>A0A0F9NSN6_9ZZZZ</name>
<sequence>MTTKYIVTQDDVDKDREDFYNKYPGNTGQVDRVPAIDLTVITKRWAQMLETQNGEDFDDYLMNPSTIERYVDPWVEKPALILAMGVGTGREIIAAREAGYNCFGTTLGKKNPTFAEWKWKLSKKDLFYGEHCTLPYASGQFDAIVGFQLFEHCHAPYMFLFECARVLKPGGQLILEWPPYITTNNGTLEIGEDPAPSNFMFDYDDDNLHHACCWTPAQGNIMVRRCGFADLEVYLSNYLSQEVSVPTTGPVPDRLMRIDDKDPAWYSNISPSDIVLRARRRPDDRMPGDVRKLIEAGQ</sequence>
<dbReference type="InterPro" id="IPR013216">
    <property type="entry name" value="Methyltransf_11"/>
</dbReference>
<dbReference type="SUPFAM" id="SSF53335">
    <property type="entry name" value="S-adenosyl-L-methionine-dependent methyltransferases"/>
    <property type="match status" value="1"/>
</dbReference>
<dbReference type="Gene3D" id="3.40.50.150">
    <property type="entry name" value="Vaccinia Virus protein VP39"/>
    <property type="match status" value="1"/>
</dbReference>
<gene>
    <name evidence="2" type="ORF">LCGC14_0914050</name>
</gene>
<reference evidence="2" key="1">
    <citation type="journal article" date="2015" name="Nature">
        <title>Complex archaea that bridge the gap between prokaryotes and eukaryotes.</title>
        <authorList>
            <person name="Spang A."/>
            <person name="Saw J.H."/>
            <person name="Jorgensen S.L."/>
            <person name="Zaremba-Niedzwiedzka K."/>
            <person name="Martijn J."/>
            <person name="Lind A.E."/>
            <person name="van Eijk R."/>
            <person name="Schleper C."/>
            <person name="Guy L."/>
            <person name="Ettema T.J."/>
        </authorList>
    </citation>
    <scope>NUCLEOTIDE SEQUENCE</scope>
</reference>